<dbReference type="InterPro" id="IPR001173">
    <property type="entry name" value="Glyco_trans_2-like"/>
</dbReference>
<dbReference type="CDD" id="cd00761">
    <property type="entry name" value="Glyco_tranf_GTA_type"/>
    <property type="match status" value="1"/>
</dbReference>
<dbReference type="EMBL" id="FNWQ01000001">
    <property type="protein sequence ID" value="SEH27904.1"/>
    <property type="molecule type" value="Genomic_DNA"/>
</dbReference>
<evidence type="ECO:0000259" key="1">
    <source>
        <dbReference type="Pfam" id="PF00535"/>
    </source>
</evidence>
<dbReference type="Gene3D" id="3.90.550.10">
    <property type="entry name" value="Spore Coat Polysaccharide Biosynthesis Protein SpsA, Chain A"/>
    <property type="match status" value="1"/>
</dbReference>
<dbReference type="PANTHER" id="PTHR22916:SF3">
    <property type="entry name" value="UDP-GLCNAC:BETAGAL BETA-1,3-N-ACETYLGLUCOSAMINYLTRANSFERASE-LIKE PROTEIN 1"/>
    <property type="match status" value="1"/>
</dbReference>
<dbReference type="GO" id="GO:0016758">
    <property type="term" value="F:hexosyltransferase activity"/>
    <property type="evidence" value="ECO:0007669"/>
    <property type="project" value="UniProtKB-ARBA"/>
</dbReference>
<dbReference type="OrthoDB" id="635429at2"/>
<evidence type="ECO:0000313" key="3">
    <source>
        <dbReference type="Proteomes" id="UP000198561"/>
    </source>
</evidence>
<keyword evidence="2" id="KW-0808">Transferase</keyword>
<dbReference type="STRING" id="680127.SAMN05421593_0537"/>
<dbReference type="RefSeq" id="WP_089689773.1">
    <property type="nucleotide sequence ID" value="NZ_FNWQ01000001.1"/>
</dbReference>
<reference evidence="2 3" key="1">
    <citation type="submission" date="2016-10" db="EMBL/GenBank/DDBJ databases">
        <authorList>
            <person name="de Groot N.N."/>
        </authorList>
    </citation>
    <scope>NUCLEOTIDE SEQUENCE [LARGE SCALE GENOMIC DNA]</scope>
    <source>
        <strain evidence="2 3">DSM 23031</strain>
    </source>
</reference>
<feature type="domain" description="Glycosyltransferase 2-like" evidence="1">
    <location>
        <begin position="5"/>
        <end position="161"/>
    </location>
</feature>
<evidence type="ECO:0000313" key="2">
    <source>
        <dbReference type="EMBL" id="SEH27904.1"/>
    </source>
</evidence>
<dbReference type="Proteomes" id="UP000198561">
    <property type="component" value="Unassembled WGS sequence"/>
</dbReference>
<accession>A0A1H6H194</accession>
<protein>
    <submittedName>
        <fullName evidence="2">Glycosyltransferase involved in cell wall bisynthesis</fullName>
    </submittedName>
</protein>
<dbReference type="InterPro" id="IPR029044">
    <property type="entry name" value="Nucleotide-diphossugar_trans"/>
</dbReference>
<dbReference type="SUPFAM" id="SSF53448">
    <property type="entry name" value="Nucleotide-diphospho-sugar transferases"/>
    <property type="match status" value="1"/>
</dbReference>
<gene>
    <name evidence="2" type="ORF">SAMN05421593_0537</name>
</gene>
<proteinExistence type="predicted"/>
<organism evidence="2 3">
    <name type="scientific">Chryseobacterium culicis</name>
    <dbReference type="NCBI Taxonomy" id="680127"/>
    <lineage>
        <taxon>Bacteria</taxon>
        <taxon>Pseudomonadati</taxon>
        <taxon>Bacteroidota</taxon>
        <taxon>Flavobacteriia</taxon>
        <taxon>Flavobacteriales</taxon>
        <taxon>Weeksellaceae</taxon>
        <taxon>Chryseobacterium group</taxon>
        <taxon>Chryseobacterium</taxon>
    </lineage>
</organism>
<name>A0A1H6H194_CHRCI</name>
<dbReference type="PANTHER" id="PTHR22916">
    <property type="entry name" value="GLYCOSYLTRANSFERASE"/>
    <property type="match status" value="1"/>
</dbReference>
<dbReference type="AlphaFoldDB" id="A0A1H6H194"/>
<sequence length="277" mass="32316">MIKFSILIANYNNGKYFKECCHSLINQTYRNWEAVIIDDASTDNSVEIIESLIKNDYRFKLYQNDTNQGCGFTKAACMQYAQGDLCAYLDPDDALYPEALEKTAEEFIHKKDLAAVYSQMKLCDENLNPVSTYAGTKQIYNNRYFFNYPIQVAHFFAFTRETYLRTRGINPYLKNAVDQDLYLKILEQGEVKHLKEPLYLYRIHSHGISQDQAKQSAKDSFARIIHETMKRRGLKSINNKTVPEIFTSSQEIFELLTYQTNRMHRIISKIKVTLDNI</sequence>
<dbReference type="Pfam" id="PF00535">
    <property type="entry name" value="Glycos_transf_2"/>
    <property type="match status" value="1"/>
</dbReference>